<dbReference type="EC" id="6.1.1.7" evidence="2"/>
<dbReference type="GO" id="GO:0005524">
    <property type="term" value="F:ATP binding"/>
    <property type="evidence" value="ECO:0007669"/>
    <property type="project" value="UniProtKB-KW"/>
</dbReference>
<dbReference type="InterPro" id="IPR018164">
    <property type="entry name" value="Ala-tRNA-synth_IIc_N"/>
</dbReference>
<protein>
    <recommendedName>
        <fullName evidence="2">alanine--tRNA ligase</fullName>
        <ecNumber evidence="2">6.1.1.7</ecNumber>
    </recommendedName>
</protein>
<evidence type="ECO:0000256" key="9">
    <source>
        <dbReference type="ARBA" id="ARBA00023146"/>
    </source>
</evidence>
<gene>
    <name evidence="11" type="ORF">S01H1_29035</name>
</gene>
<evidence type="ECO:0000256" key="2">
    <source>
        <dbReference type="ARBA" id="ARBA00013168"/>
    </source>
</evidence>
<dbReference type="PANTHER" id="PTHR11777">
    <property type="entry name" value="ALANYL-TRNA SYNTHETASE"/>
    <property type="match status" value="1"/>
</dbReference>
<comment type="similarity">
    <text evidence="1">Belongs to the class-II aminoacyl-tRNA synthetase family.</text>
</comment>
<dbReference type="GO" id="GO:0004813">
    <property type="term" value="F:alanine-tRNA ligase activity"/>
    <property type="evidence" value="ECO:0007669"/>
    <property type="project" value="UniProtKB-EC"/>
</dbReference>
<dbReference type="InterPro" id="IPR045864">
    <property type="entry name" value="aa-tRNA-synth_II/BPL/LPL"/>
</dbReference>
<keyword evidence="6" id="KW-0067">ATP-binding</keyword>
<reference evidence="11" key="1">
    <citation type="journal article" date="2014" name="Front. Microbiol.">
        <title>High frequency of phylogenetically diverse reductive dehalogenase-homologous genes in deep subseafloor sedimentary metagenomes.</title>
        <authorList>
            <person name="Kawai M."/>
            <person name="Futagami T."/>
            <person name="Toyoda A."/>
            <person name="Takaki Y."/>
            <person name="Nishi S."/>
            <person name="Hori S."/>
            <person name="Arai W."/>
            <person name="Tsubouchi T."/>
            <person name="Morono Y."/>
            <person name="Uchiyama I."/>
            <person name="Ito T."/>
            <person name="Fujiyama A."/>
            <person name="Inagaki F."/>
            <person name="Takami H."/>
        </authorList>
    </citation>
    <scope>NUCLEOTIDE SEQUENCE</scope>
    <source>
        <strain evidence="11">Expedition CK06-06</strain>
    </source>
</reference>
<proteinExistence type="inferred from homology"/>
<dbReference type="GO" id="GO:0005829">
    <property type="term" value="C:cytosol"/>
    <property type="evidence" value="ECO:0007669"/>
    <property type="project" value="TreeGrafter"/>
</dbReference>
<dbReference type="GO" id="GO:0000049">
    <property type="term" value="F:tRNA binding"/>
    <property type="evidence" value="ECO:0007669"/>
    <property type="project" value="UniProtKB-KW"/>
</dbReference>
<dbReference type="GO" id="GO:0002161">
    <property type="term" value="F:aminoacyl-tRNA deacylase activity"/>
    <property type="evidence" value="ECO:0007669"/>
    <property type="project" value="TreeGrafter"/>
</dbReference>
<evidence type="ECO:0000256" key="4">
    <source>
        <dbReference type="ARBA" id="ARBA00022598"/>
    </source>
</evidence>
<dbReference type="GO" id="GO:0006419">
    <property type="term" value="P:alanyl-tRNA aminoacylation"/>
    <property type="evidence" value="ECO:0007669"/>
    <property type="project" value="InterPro"/>
</dbReference>
<evidence type="ECO:0000256" key="1">
    <source>
        <dbReference type="ARBA" id="ARBA00008226"/>
    </source>
</evidence>
<feature type="non-terminal residue" evidence="11">
    <location>
        <position position="205"/>
    </location>
</feature>
<evidence type="ECO:0000256" key="3">
    <source>
        <dbReference type="ARBA" id="ARBA00022555"/>
    </source>
</evidence>
<keyword evidence="7" id="KW-0694">RNA-binding</keyword>
<evidence type="ECO:0000259" key="10">
    <source>
        <dbReference type="PROSITE" id="PS50860"/>
    </source>
</evidence>
<organism evidence="11">
    <name type="scientific">marine sediment metagenome</name>
    <dbReference type="NCBI Taxonomy" id="412755"/>
    <lineage>
        <taxon>unclassified sequences</taxon>
        <taxon>metagenomes</taxon>
        <taxon>ecological metagenomes</taxon>
    </lineage>
</organism>
<evidence type="ECO:0000313" key="11">
    <source>
        <dbReference type="EMBL" id="GAF87408.1"/>
    </source>
</evidence>
<dbReference type="CDD" id="cd00673">
    <property type="entry name" value="AlaRS_core"/>
    <property type="match status" value="1"/>
</dbReference>
<dbReference type="AlphaFoldDB" id="X0T1Q2"/>
<dbReference type="InterPro" id="IPR018165">
    <property type="entry name" value="Ala-tRNA-synth_IIc_core"/>
</dbReference>
<evidence type="ECO:0000256" key="7">
    <source>
        <dbReference type="ARBA" id="ARBA00022884"/>
    </source>
</evidence>
<keyword evidence="8" id="KW-0648">Protein biosynthesis</keyword>
<dbReference type="InterPro" id="IPR050058">
    <property type="entry name" value="Ala-tRNA_ligase"/>
</dbReference>
<keyword evidence="5" id="KW-0547">Nucleotide-binding</keyword>
<dbReference type="PROSITE" id="PS50860">
    <property type="entry name" value="AA_TRNA_LIGASE_II_ALA"/>
    <property type="match status" value="1"/>
</dbReference>
<keyword evidence="9" id="KW-0030">Aminoacyl-tRNA synthetase</keyword>
<dbReference type="Gene3D" id="3.30.930.10">
    <property type="entry name" value="Bira Bifunctional Protein, Domain 2"/>
    <property type="match status" value="1"/>
</dbReference>
<sequence>MTSLELRQGFLNFFEKKGHKVVPSSSLIPTDPSVLLTSAGMQQFKPYYLGERSPYGLNVASCQKCFRTSDIDEVGDESHLTFIEMLGNFSFGSYFKEEVIKLAYEFIFQELKLPKDDVIIAVFEGDKMIPFDEESFSIWKKLGISEERIKKLGRADNFWGPTGKEGPCGPTTEVHFKNVELWNLVFNEYYQDKNEKLTLLKQKGV</sequence>
<dbReference type="SUPFAM" id="SSF55681">
    <property type="entry name" value="Class II aaRS and biotin synthetases"/>
    <property type="match status" value="1"/>
</dbReference>
<feature type="domain" description="Alanyl-transfer RNA synthetases family profile" evidence="10">
    <location>
        <begin position="1"/>
        <end position="205"/>
    </location>
</feature>
<name>X0T1Q2_9ZZZZ</name>
<evidence type="ECO:0000256" key="8">
    <source>
        <dbReference type="ARBA" id="ARBA00022917"/>
    </source>
</evidence>
<dbReference type="PANTHER" id="PTHR11777:SF9">
    <property type="entry name" value="ALANINE--TRNA LIGASE, CYTOPLASMIC"/>
    <property type="match status" value="1"/>
</dbReference>
<keyword evidence="3" id="KW-0820">tRNA-binding</keyword>
<evidence type="ECO:0000256" key="6">
    <source>
        <dbReference type="ARBA" id="ARBA00022840"/>
    </source>
</evidence>
<evidence type="ECO:0000256" key="5">
    <source>
        <dbReference type="ARBA" id="ARBA00022741"/>
    </source>
</evidence>
<dbReference type="Pfam" id="PF01411">
    <property type="entry name" value="tRNA-synt_2c"/>
    <property type="match status" value="1"/>
</dbReference>
<accession>X0T1Q2</accession>
<dbReference type="EMBL" id="BARS01017781">
    <property type="protein sequence ID" value="GAF87408.1"/>
    <property type="molecule type" value="Genomic_DNA"/>
</dbReference>
<keyword evidence="4" id="KW-0436">Ligase</keyword>
<comment type="caution">
    <text evidence="11">The sequence shown here is derived from an EMBL/GenBank/DDBJ whole genome shotgun (WGS) entry which is preliminary data.</text>
</comment>